<feature type="domain" description="DOMON" evidence="10">
    <location>
        <begin position="97"/>
        <end position="216"/>
    </location>
</feature>
<evidence type="ECO:0000256" key="7">
    <source>
        <dbReference type="ARBA" id="ARBA00023136"/>
    </source>
</evidence>
<evidence type="ECO:0000256" key="9">
    <source>
        <dbReference type="SAM" id="SignalP"/>
    </source>
</evidence>
<keyword evidence="6 8" id="KW-1133">Transmembrane helix</keyword>
<evidence type="ECO:0000259" key="10">
    <source>
        <dbReference type="PROSITE" id="PS50836"/>
    </source>
</evidence>
<proteinExistence type="predicted"/>
<dbReference type="GO" id="GO:0016020">
    <property type="term" value="C:membrane"/>
    <property type="evidence" value="ECO:0007669"/>
    <property type="project" value="UniProtKB-SubCell"/>
</dbReference>
<keyword evidence="3 8" id="KW-0812">Transmembrane</keyword>
<protein>
    <recommendedName>
        <fullName evidence="14">Cytochrome b561 domain-containing protein</fullName>
    </recommendedName>
</protein>
<feature type="signal peptide" evidence="9">
    <location>
        <begin position="1"/>
        <end position="29"/>
    </location>
</feature>
<feature type="transmembrane region" description="Helical" evidence="8">
    <location>
        <begin position="592"/>
        <end position="613"/>
    </location>
</feature>
<evidence type="ECO:0000256" key="6">
    <source>
        <dbReference type="ARBA" id="ARBA00022989"/>
    </source>
</evidence>
<feature type="transmembrane region" description="Helical" evidence="8">
    <location>
        <begin position="493"/>
        <end position="513"/>
    </location>
</feature>
<evidence type="ECO:0000256" key="4">
    <source>
        <dbReference type="ARBA" id="ARBA00022729"/>
    </source>
</evidence>
<evidence type="ECO:0000256" key="8">
    <source>
        <dbReference type="SAM" id="Phobius"/>
    </source>
</evidence>
<evidence type="ECO:0000259" key="11">
    <source>
        <dbReference type="PROSITE" id="PS50939"/>
    </source>
</evidence>
<dbReference type="CDD" id="cd08760">
    <property type="entry name" value="Cyt_b561_FRRS1_like"/>
    <property type="match status" value="1"/>
</dbReference>
<comment type="caution">
    <text evidence="12">The sequence shown here is derived from an EMBL/GenBank/DDBJ whole genome shotgun (WGS) entry which is preliminary data.</text>
</comment>
<dbReference type="InterPro" id="IPR005018">
    <property type="entry name" value="DOMON_domain"/>
</dbReference>
<evidence type="ECO:0000256" key="5">
    <source>
        <dbReference type="ARBA" id="ARBA00022982"/>
    </source>
</evidence>
<dbReference type="PROSITE" id="PS50939">
    <property type="entry name" value="CYTOCHROME_B561"/>
    <property type="match status" value="1"/>
</dbReference>
<dbReference type="PANTHER" id="PTHR23130:SF171">
    <property type="entry name" value="OS01G0895300 PROTEIN"/>
    <property type="match status" value="1"/>
</dbReference>
<keyword evidence="2" id="KW-0813">Transport</keyword>
<evidence type="ECO:0000256" key="3">
    <source>
        <dbReference type="ARBA" id="ARBA00022692"/>
    </source>
</evidence>
<keyword evidence="5" id="KW-0249">Electron transport</keyword>
<dbReference type="Proteomes" id="UP001489004">
    <property type="component" value="Unassembled WGS sequence"/>
</dbReference>
<feature type="transmembrane region" description="Helical" evidence="8">
    <location>
        <begin position="558"/>
        <end position="580"/>
    </location>
</feature>
<feature type="transmembrane region" description="Helical" evidence="8">
    <location>
        <begin position="525"/>
        <end position="546"/>
    </location>
</feature>
<dbReference type="InterPro" id="IPR006593">
    <property type="entry name" value="Cyt_b561/ferric_Rdtase_TM"/>
</dbReference>
<keyword evidence="7 8" id="KW-0472">Membrane</keyword>
<feature type="domain" description="DOMON" evidence="10">
    <location>
        <begin position="330"/>
        <end position="453"/>
    </location>
</feature>
<keyword evidence="4 9" id="KW-0732">Signal</keyword>
<sequence length="684" mass="71557">MCWSGLQRQLVWGCAFITIIYHQVQLSEAQCPRHLGKRLTDTLARSIPSKAVGALADTSPRRSLLQSTDCSLNLGGSIHKYTACQAYGSDQGNTEAIDYHLYWSVVDLGNGSSTLDAAINALHNGWAGFGIPDSSGGMLGGSALITKTCSTCSSGASIDDYFLGGYTPSAVKPPSRLTILSRSATGNATNLQATFRLLVAASGADLKAFNIIFALGPLGSDGGLQQHPLSQGNTQTIDLTPGLVTTLPEPLAAAPLTATPAPAPTVAAAPAQGAAASRSPASGAKAASAEAATVTAPASPPQGAASGCTLAFNNENLSFQQCQALDPLPGGARLLWTVEPDPSSTGSILNGALDVQTTGWHGFGFPQTPDVMVGGKVLIVKACATCPSGASVAPYSLKDYSSQAVEQDANALSVVTSSAAKTTDGRLQATFSLKMTQSIEQLSTPLPFISAVGPLSTEERCQEHAASAKVSGSINFGTGVSNVEVTSDNKPKIHGWLMVVSWGFLIPVGVLIARYMRSVDPWWFHLHRAIQLTAFLVGIAGLGVGIKMGKKTGTDVELAHRCIGFIVNGLGLLQVLAIIVRPAKEAGYRRYWNWYHWWVGRAAVALAITNVYLGLKTVDERTGLFVAYSMVIGVVLLTAAVLEVVIKWRPWSKRLGSDEGSVQGSEHPKGQFIASSEAKANGAL</sequence>
<feature type="transmembrane region" description="Helical" evidence="8">
    <location>
        <begin position="625"/>
        <end position="646"/>
    </location>
</feature>
<dbReference type="Gene3D" id="1.20.120.1770">
    <property type="match status" value="1"/>
</dbReference>
<name>A0AAW1Q6H2_9CHLO</name>
<dbReference type="Pfam" id="PF03188">
    <property type="entry name" value="Cytochrom_B561"/>
    <property type="match status" value="1"/>
</dbReference>
<gene>
    <name evidence="12" type="ORF">WJX72_012106</name>
</gene>
<dbReference type="AlphaFoldDB" id="A0AAW1Q6H2"/>
<dbReference type="EMBL" id="JALJOR010000006">
    <property type="protein sequence ID" value="KAK9815929.1"/>
    <property type="molecule type" value="Genomic_DNA"/>
</dbReference>
<reference evidence="12 13" key="1">
    <citation type="journal article" date="2024" name="Nat. Commun.">
        <title>Phylogenomics reveals the evolutionary origins of lichenization in chlorophyte algae.</title>
        <authorList>
            <person name="Puginier C."/>
            <person name="Libourel C."/>
            <person name="Otte J."/>
            <person name="Skaloud P."/>
            <person name="Haon M."/>
            <person name="Grisel S."/>
            <person name="Petersen M."/>
            <person name="Berrin J.G."/>
            <person name="Delaux P.M."/>
            <person name="Dal Grande F."/>
            <person name="Keller J."/>
        </authorList>
    </citation>
    <scope>NUCLEOTIDE SEQUENCE [LARGE SCALE GENOMIC DNA]</scope>
    <source>
        <strain evidence="12 13">SAG 2043</strain>
    </source>
</reference>
<accession>A0AAW1Q6H2</accession>
<dbReference type="PROSITE" id="PS50836">
    <property type="entry name" value="DOMON"/>
    <property type="match status" value="2"/>
</dbReference>
<comment type="subcellular location">
    <subcellularLocation>
        <location evidence="1">Membrane</location>
    </subcellularLocation>
</comment>
<dbReference type="CDD" id="cd09631">
    <property type="entry name" value="DOMON_DOH"/>
    <property type="match status" value="1"/>
</dbReference>
<evidence type="ECO:0000256" key="1">
    <source>
        <dbReference type="ARBA" id="ARBA00004370"/>
    </source>
</evidence>
<dbReference type="SMART" id="SM00665">
    <property type="entry name" value="B561"/>
    <property type="match status" value="1"/>
</dbReference>
<evidence type="ECO:0000313" key="13">
    <source>
        <dbReference type="Proteomes" id="UP001489004"/>
    </source>
</evidence>
<organism evidence="12 13">
    <name type="scientific">[Myrmecia] bisecta</name>
    <dbReference type="NCBI Taxonomy" id="41462"/>
    <lineage>
        <taxon>Eukaryota</taxon>
        <taxon>Viridiplantae</taxon>
        <taxon>Chlorophyta</taxon>
        <taxon>core chlorophytes</taxon>
        <taxon>Trebouxiophyceae</taxon>
        <taxon>Trebouxiales</taxon>
        <taxon>Trebouxiaceae</taxon>
        <taxon>Myrmecia</taxon>
    </lineage>
</organism>
<evidence type="ECO:0000313" key="12">
    <source>
        <dbReference type="EMBL" id="KAK9815929.1"/>
    </source>
</evidence>
<keyword evidence="13" id="KW-1185">Reference proteome</keyword>
<feature type="chain" id="PRO_5043486412" description="Cytochrome b561 domain-containing protein" evidence="9">
    <location>
        <begin position="30"/>
        <end position="684"/>
    </location>
</feature>
<feature type="domain" description="Cytochrome b561" evidence="11">
    <location>
        <begin position="457"/>
        <end position="651"/>
    </location>
</feature>
<dbReference type="InterPro" id="IPR045266">
    <property type="entry name" value="DOH_DOMON"/>
</dbReference>
<dbReference type="PANTHER" id="PTHR23130">
    <property type="entry name" value="CYTOCHROME B561 AND DOMON DOMAIN-CONTAINING PROTEIN"/>
    <property type="match status" value="1"/>
</dbReference>
<evidence type="ECO:0000256" key="2">
    <source>
        <dbReference type="ARBA" id="ARBA00022448"/>
    </source>
</evidence>
<evidence type="ECO:0008006" key="14">
    <source>
        <dbReference type="Google" id="ProtNLM"/>
    </source>
</evidence>